<evidence type="ECO:0000313" key="2">
    <source>
        <dbReference type="Proteomes" id="UP000886750"/>
    </source>
</evidence>
<dbReference type="EMBL" id="DXCQ01000003">
    <property type="protein sequence ID" value="HIY96111.1"/>
    <property type="molecule type" value="Genomic_DNA"/>
</dbReference>
<sequence>LCLPPSPRVLVAPLPQKSHTAARVAIFGDPVIFKGKLIIYGRKFTLSAYALRLIEGKNENCDFRFCKFLF</sequence>
<gene>
    <name evidence="1" type="ORF">H9729_00305</name>
</gene>
<evidence type="ECO:0000313" key="1">
    <source>
        <dbReference type="EMBL" id="HIY96111.1"/>
    </source>
</evidence>
<comment type="caution">
    <text evidence="1">The sequence shown here is derived from an EMBL/GenBank/DDBJ whole genome shotgun (WGS) entry which is preliminary data.</text>
</comment>
<dbReference type="Proteomes" id="UP000886750">
    <property type="component" value="Unassembled WGS sequence"/>
</dbReference>
<proteinExistence type="predicted"/>
<protein>
    <submittedName>
        <fullName evidence="1">Uncharacterized protein</fullName>
    </submittedName>
</protein>
<reference evidence="1" key="1">
    <citation type="journal article" date="2021" name="PeerJ">
        <title>Extensive microbial diversity within the chicken gut microbiome revealed by metagenomics and culture.</title>
        <authorList>
            <person name="Gilroy R."/>
            <person name="Ravi A."/>
            <person name="Getino M."/>
            <person name="Pursley I."/>
            <person name="Horton D.L."/>
            <person name="Alikhan N.F."/>
            <person name="Baker D."/>
            <person name="Gharbi K."/>
            <person name="Hall N."/>
            <person name="Watson M."/>
            <person name="Adriaenssens E.M."/>
            <person name="Foster-Nyarko E."/>
            <person name="Jarju S."/>
            <person name="Secka A."/>
            <person name="Antonio M."/>
            <person name="Oren A."/>
            <person name="Chaudhuri R.R."/>
            <person name="La Ragione R."/>
            <person name="Hildebrand F."/>
            <person name="Pallen M.J."/>
        </authorList>
    </citation>
    <scope>NUCLEOTIDE SEQUENCE</scope>
    <source>
        <strain evidence="1">1345</strain>
    </source>
</reference>
<reference evidence="1" key="2">
    <citation type="submission" date="2021-04" db="EMBL/GenBank/DDBJ databases">
        <authorList>
            <person name="Gilroy R."/>
        </authorList>
    </citation>
    <scope>NUCLEOTIDE SEQUENCE</scope>
    <source>
        <strain evidence="1">1345</strain>
    </source>
</reference>
<name>A0A9D1ZTD5_9FIRM</name>
<feature type="non-terminal residue" evidence="1">
    <location>
        <position position="1"/>
    </location>
</feature>
<dbReference type="AlphaFoldDB" id="A0A9D1ZTD5"/>
<accession>A0A9D1ZTD5</accession>
<organism evidence="1 2">
    <name type="scientific">Candidatus Borkfalkia excrementigallinarum</name>
    <dbReference type="NCBI Taxonomy" id="2838506"/>
    <lineage>
        <taxon>Bacteria</taxon>
        <taxon>Bacillati</taxon>
        <taxon>Bacillota</taxon>
        <taxon>Clostridia</taxon>
        <taxon>Christensenellales</taxon>
        <taxon>Christensenellaceae</taxon>
        <taxon>Candidatus Borkfalkia</taxon>
    </lineage>
</organism>